<dbReference type="SUPFAM" id="SSF46689">
    <property type="entry name" value="Homeodomain-like"/>
    <property type="match status" value="1"/>
</dbReference>
<protein>
    <recommendedName>
        <fullName evidence="3">HTH psq-type domain-containing protein</fullName>
    </recommendedName>
</protein>
<organism evidence="1 2">
    <name type="scientific">Patellaria atrata CBS 101060</name>
    <dbReference type="NCBI Taxonomy" id="1346257"/>
    <lineage>
        <taxon>Eukaryota</taxon>
        <taxon>Fungi</taxon>
        <taxon>Dikarya</taxon>
        <taxon>Ascomycota</taxon>
        <taxon>Pezizomycotina</taxon>
        <taxon>Dothideomycetes</taxon>
        <taxon>Dothideomycetes incertae sedis</taxon>
        <taxon>Patellariales</taxon>
        <taxon>Patellariaceae</taxon>
        <taxon>Patellaria</taxon>
    </lineage>
</organism>
<dbReference type="InterPro" id="IPR009057">
    <property type="entry name" value="Homeodomain-like_sf"/>
</dbReference>
<evidence type="ECO:0008006" key="3">
    <source>
        <dbReference type="Google" id="ProtNLM"/>
    </source>
</evidence>
<keyword evidence="2" id="KW-1185">Reference proteome</keyword>
<evidence type="ECO:0000313" key="2">
    <source>
        <dbReference type="Proteomes" id="UP000799429"/>
    </source>
</evidence>
<sequence length="104" mass="12229">MSQQQQDNKAQQEGRIELALQAYKEGQFRSLRRAAAAYNACPRKLQRRYNQTLARANCQPNCQKLTATEEQTIRVGKNWPERFVTRSDELKMAFNRAKDRQRIL</sequence>
<reference evidence="1" key="1">
    <citation type="journal article" date="2020" name="Stud. Mycol.">
        <title>101 Dothideomycetes genomes: a test case for predicting lifestyles and emergence of pathogens.</title>
        <authorList>
            <person name="Haridas S."/>
            <person name="Albert R."/>
            <person name="Binder M."/>
            <person name="Bloem J."/>
            <person name="Labutti K."/>
            <person name="Salamov A."/>
            <person name="Andreopoulos B."/>
            <person name="Baker S."/>
            <person name="Barry K."/>
            <person name="Bills G."/>
            <person name="Bluhm B."/>
            <person name="Cannon C."/>
            <person name="Castanera R."/>
            <person name="Culley D."/>
            <person name="Daum C."/>
            <person name="Ezra D."/>
            <person name="Gonzalez J."/>
            <person name="Henrissat B."/>
            <person name="Kuo A."/>
            <person name="Liang C."/>
            <person name="Lipzen A."/>
            <person name="Lutzoni F."/>
            <person name="Magnuson J."/>
            <person name="Mondo S."/>
            <person name="Nolan M."/>
            <person name="Ohm R."/>
            <person name="Pangilinan J."/>
            <person name="Park H.-J."/>
            <person name="Ramirez L."/>
            <person name="Alfaro M."/>
            <person name="Sun H."/>
            <person name="Tritt A."/>
            <person name="Yoshinaga Y."/>
            <person name="Zwiers L.-H."/>
            <person name="Turgeon B."/>
            <person name="Goodwin S."/>
            <person name="Spatafora J."/>
            <person name="Crous P."/>
            <person name="Grigoriev I."/>
        </authorList>
    </citation>
    <scope>NUCLEOTIDE SEQUENCE</scope>
    <source>
        <strain evidence="1">CBS 101060</strain>
    </source>
</reference>
<dbReference type="OrthoDB" id="3794898at2759"/>
<gene>
    <name evidence="1" type="ORF">M501DRAFT_934411</name>
</gene>
<accession>A0A9P4SBU0</accession>
<proteinExistence type="predicted"/>
<dbReference type="EMBL" id="MU006096">
    <property type="protein sequence ID" value="KAF2838972.1"/>
    <property type="molecule type" value="Genomic_DNA"/>
</dbReference>
<name>A0A9P4SBU0_9PEZI</name>
<comment type="caution">
    <text evidence="1">The sequence shown here is derived from an EMBL/GenBank/DDBJ whole genome shotgun (WGS) entry which is preliminary data.</text>
</comment>
<evidence type="ECO:0000313" key="1">
    <source>
        <dbReference type="EMBL" id="KAF2838972.1"/>
    </source>
</evidence>
<dbReference type="AlphaFoldDB" id="A0A9P4SBU0"/>
<dbReference type="Proteomes" id="UP000799429">
    <property type="component" value="Unassembled WGS sequence"/>
</dbReference>